<name>A0A2U1JU27_9FLAO</name>
<gene>
    <name evidence="7" type="ORF">DB891_10760</name>
</gene>
<dbReference type="InterPro" id="IPR002641">
    <property type="entry name" value="PNPLA_dom"/>
</dbReference>
<comment type="caution">
    <text evidence="4">Lacks conserved residue(s) required for the propagation of feature annotation.</text>
</comment>
<evidence type="ECO:0000313" key="7">
    <source>
        <dbReference type="EMBL" id="PWA08700.1"/>
    </source>
</evidence>
<dbReference type="Proteomes" id="UP000245618">
    <property type="component" value="Unassembled WGS sequence"/>
</dbReference>
<protein>
    <recommendedName>
        <fullName evidence="6">PNPLA domain-containing protein</fullName>
    </recommendedName>
</protein>
<evidence type="ECO:0000256" key="5">
    <source>
        <dbReference type="SAM" id="Phobius"/>
    </source>
</evidence>
<comment type="caution">
    <text evidence="7">The sequence shown here is derived from an EMBL/GenBank/DDBJ whole genome shotgun (WGS) entry which is preliminary data.</text>
</comment>
<dbReference type="AlphaFoldDB" id="A0A2U1JU27"/>
<keyword evidence="2 4" id="KW-0442">Lipid degradation</keyword>
<dbReference type="OrthoDB" id="9813090at2"/>
<dbReference type="PANTHER" id="PTHR14226">
    <property type="entry name" value="NEUROPATHY TARGET ESTERASE/SWISS CHEESE D.MELANOGASTER"/>
    <property type="match status" value="1"/>
</dbReference>
<reference evidence="7 8" key="1">
    <citation type="submission" date="2018-04" db="EMBL/GenBank/DDBJ databases">
        <title>Flavobacterium sp. nov., isolated from glacier ice.</title>
        <authorList>
            <person name="Liu Q."/>
            <person name="Xin Y.-H."/>
        </authorList>
    </citation>
    <scope>NUCLEOTIDE SEQUENCE [LARGE SCALE GENOMIC DNA]</scope>
    <source>
        <strain evidence="7 8">LB2P30</strain>
    </source>
</reference>
<evidence type="ECO:0000256" key="3">
    <source>
        <dbReference type="ARBA" id="ARBA00023098"/>
    </source>
</evidence>
<keyword evidence="3 4" id="KW-0443">Lipid metabolism</keyword>
<organism evidence="7 8">
    <name type="scientific">Flavobacterium laiguense</name>
    <dbReference type="NCBI Taxonomy" id="2169409"/>
    <lineage>
        <taxon>Bacteria</taxon>
        <taxon>Pseudomonadati</taxon>
        <taxon>Bacteroidota</taxon>
        <taxon>Flavobacteriia</taxon>
        <taxon>Flavobacteriales</taxon>
        <taxon>Flavobacteriaceae</taxon>
        <taxon>Flavobacterium</taxon>
    </lineage>
</organism>
<dbReference type="GO" id="GO:0016042">
    <property type="term" value="P:lipid catabolic process"/>
    <property type="evidence" value="ECO:0007669"/>
    <property type="project" value="UniProtKB-UniRule"/>
</dbReference>
<dbReference type="PROSITE" id="PS51635">
    <property type="entry name" value="PNPLA"/>
    <property type="match status" value="1"/>
</dbReference>
<feature type="domain" description="PNPLA" evidence="6">
    <location>
        <begin position="324"/>
        <end position="589"/>
    </location>
</feature>
<evidence type="ECO:0000256" key="4">
    <source>
        <dbReference type="PROSITE-ProRule" id="PRU01161"/>
    </source>
</evidence>
<keyword evidence="5" id="KW-1133">Transmembrane helix</keyword>
<dbReference type="RefSeq" id="WP_116763389.1">
    <property type="nucleotide sequence ID" value="NZ_QCZH01000011.1"/>
</dbReference>
<keyword evidence="5" id="KW-0812">Transmembrane</keyword>
<dbReference type="InterPro" id="IPR016035">
    <property type="entry name" value="Acyl_Trfase/lysoPLipase"/>
</dbReference>
<dbReference type="Pfam" id="PF01734">
    <property type="entry name" value="Patatin"/>
    <property type="match status" value="1"/>
</dbReference>
<keyword evidence="5" id="KW-0472">Membrane</keyword>
<dbReference type="SUPFAM" id="SSF52151">
    <property type="entry name" value="FabD/lysophospholipase-like"/>
    <property type="match status" value="1"/>
</dbReference>
<evidence type="ECO:0000313" key="8">
    <source>
        <dbReference type="Proteomes" id="UP000245618"/>
    </source>
</evidence>
<evidence type="ECO:0000259" key="6">
    <source>
        <dbReference type="PROSITE" id="PS51635"/>
    </source>
</evidence>
<dbReference type="EMBL" id="QCZH01000011">
    <property type="protein sequence ID" value="PWA08700.1"/>
    <property type="molecule type" value="Genomic_DNA"/>
</dbReference>
<feature type="short sequence motif" description="DGA/G" evidence="4">
    <location>
        <begin position="576"/>
        <end position="578"/>
    </location>
</feature>
<keyword evidence="8" id="KW-1185">Reference proteome</keyword>
<proteinExistence type="predicted"/>
<dbReference type="InterPro" id="IPR050301">
    <property type="entry name" value="NTE"/>
</dbReference>
<feature type="transmembrane region" description="Helical" evidence="5">
    <location>
        <begin position="851"/>
        <end position="873"/>
    </location>
</feature>
<evidence type="ECO:0000256" key="1">
    <source>
        <dbReference type="ARBA" id="ARBA00022801"/>
    </source>
</evidence>
<feature type="transmembrane region" description="Helical" evidence="5">
    <location>
        <begin position="782"/>
        <end position="803"/>
    </location>
</feature>
<keyword evidence="1 4" id="KW-0378">Hydrolase</keyword>
<feature type="active site" description="Nucleophile" evidence="4">
    <location>
        <position position="359"/>
    </location>
</feature>
<feature type="active site" description="Proton acceptor" evidence="4">
    <location>
        <position position="576"/>
    </location>
</feature>
<dbReference type="GO" id="GO:0016787">
    <property type="term" value="F:hydrolase activity"/>
    <property type="evidence" value="ECO:0007669"/>
    <property type="project" value="UniProtKB-UniRule"/>
</dbReference>
<dbReference type="Gene3D" id="3.40.1090.10">
    <property type="entry name" value="Cytosolic phospholipase A2 catalytic domain"/>
    <property type="match status" value="1"/>
</dbReference>
<feature type="transmembrane region" description="Helical" evidence="5">
    <location>
        <begin position="809"/>
        <end position="831"/>
    </location>
</feature>
<sequence>MESKKQAIEFAKNYLRGEDISNSIHFEDLYSKLIQYEQFGYATEILLEKIADNEADGVEIKLSNYQDLAENIYKDTTLSSYFKFEKAINILKSFCDLEHTKNCKTLSLAGEVYKHKWKFDHQFHNLLQSRAYYKKGYLIWKSKSHKSIHAETDCINTAVNYAHINELIVIENLERLSETSEITSETIKRFETAQDIRREIIHAYLDDTGTGKPLFRAEIEAKEKLYPALAEAFFGLRKYKEALYFIMLHTAGKKENWQIKSFSKQIYNLSYYQRIEKNQLATNIDPFQKEEIIEEDLNRCLMALNLRSDTVHSKQKKQSKVGLGLSGGGFRAALFHIGVLAALADKGKLKDIEVISCVSGGSIIGAFYYLKIKQLFENKADKDIVHEDYVKLVKEIEKEFLDAVQRNIRMRLLTSFSKNIEMLKEGSYSRSNRLGELYEQYFYKPLMAKSLKFKNTDSIYLSDLLITPFNNDKFDFSNDNWKRTNKVPQLILNATSVNTGHNWQFTASWMGEPPTYISDDFDVKPRLRRMYYDNAPDGYKKFSLGYAVAASSCVPVLFEPLVLKGLYKNFDLELIDGGVHDNQGIASILEQECNEIIISDGSAQMKNNDKNTANPVSLFFRVDTILQERLREIQLQDLKARKYSSIVNKLNIIHLKNGLSQLPVSWIDCTDVNRSLLYDKEIEDENSLLKYGVMTKIQKGLSEVRTDLDSFNDIEAYALMYSGYQQVMHDHSGDNLKKTNWKFLKVADSCALPAKDKQLVKQLKVSCFVPFKIIRLSKAFNYSVLGLGGVLLLYILFVLIVNWHNATPIWQFAISYNFIGITLIVFLVGFLSKFLAKVINIESIIKRKVALFFALTFGWLFSQMYILLINPLYNKLGKIK</sequence>
<evidence type="ECO:0000256" key="2">
    <source>
        <dbReference type="ARBA" id="ARBA00022963"/>
    </source>
</evidence>
<dbReference type="PANTHER" id="PTHR14226:SF78">
    <property type="entry name" value="SLR0060 PROTEIN"/>
    <property type="match status" value="1"/>
</dbReference>
<accession>A0A2U1JU27</accession>